<protein>
    <submittedName>
        <fullName evidence="1">Uncharacterized protein</fullName>
    </submittedName>
</protein>
<dbReference type="HOGENOM" id="CLU_3310117_0_0_0"/>
<proteinExistence type="predicted"/>
<keyword evidence="2" id="KW-1185">Reference proteome</keyword>
<dbReference type="AlphaFoldDB" id="A0A068NLQ2"/>
<name>A0A068NLQ2_FIMGI</name>
<evidence type="ECO:0000313" key="2">
    <source>
        <dbReference type="Proteomes" id="UP000027982"/>
    </source>
</evidence>
<dbReference type="Proteomes" id="UP000027982">
    <property type="component" value="Chromosome"/>
</dbReference>
<dbReference type="EMBL" id="CP007139">
    <property type="protein sequence ID" value="AIE84406.1"/>
    <property type="molecule type" value="Genomic_DNA"/>
</dbReference>
<evidence type="ECO:0000313" key="1">
    <source>
        <dbReference type="EMBL" id="AIE84406.1"/>
    </source>
</evidence>
<organism evidence="1 2">
    <name type="scientific">Fimbriimonas ginsengisoli Gsoil 348</name>
    <dbReference type="NCBI Taxonomy" id="661478"/>
    <lineage>
        <taxon>Bacteria</taxon>
        <taxon>Bacillati</taxon>
        <taxon>Armatimonadota</taxon>
        <taxon>Fimbriimonadia</taxon>
        <taxon>Fimbriimonadales</taxon>
        <taxon>Fimbriimonadaceae</taxon>
        <taxon>Fimbriimonas</taxon>
    </lineage>
</organism>
<accession>A0A068NLQ2</accession>
<gene>
    <name evidence="1" type="ORF">OP10G_1038</name>
</gene>
<reference evidence="1 2" key="1">
    <citation type="journal article" date="2014" name="PLoS ONE">
        <title>The first complete genome sequence of the class fimbriimonadia in the phylum armatimonadetes.</title>
        <authorList>
            <person name="Hu Z.Y."/>
            <person name="Wang Y.Z."/>
            <person name="Im W.T."/>
            <person name="Wang S.Y."/>
            <person name="Zhao G.P."/>
            <person name="Zheng H.J."/>
            <person name="Quan Z.X."/>
        </authorList>
    </citation>
    <scope>NUCLEOTIDE SEQUENCE [LARGE SCALE GENOMIC DNA]</scope>
    <source>
        <strain evidence="1">Gsoil 348</strain>
    </source>
</reference>
<sequence length="39" mass="4169">MGGAGIKLDVVVRFPSRSGCSVIVFRRESGQAVYIEGAR</sequence>
<dbReference type="KEGG" id="fgi:OP10G_1038"/>